<gene>
    <name evidence="1" type="ORF">DL546_001785</name>
</gene>
<keyword evidence="2" id="KW-1185">Reference proteome</keyword>
<protein>
    <submittedName>
        <fullName evidence="1">Uncharacterized protein</fullName>
    </submittedName>
</protein>
<evidence type="ECO:0000313" key="1">
    <source>
        <dbReference type="EMBL" id="RKU39996.1"/>
    </source>
</evidence>
<organism evidence="1 2">
    <name type="scientific">Coniochaeta pulveracea</name>
    <dbReference type="NCBI Taxonomy" id="177199"/>
    <lineage>
        <taxon>Eukaryota</taxon>
        <taxon>Fungi</taxon>
        <taxon>Dikarya</taxon>
        <taxon>Ascomycota</taxon>
        <taxon>Pezizomycotina</taxon>
        <taxon>Sordariomycetes</taxon>
        <taxon>Sordariomycetidae</taxon>
        <taxon>Coniochaetales</taxon>
        <taxon>Coniochaetaceae</taxon>
        <taxon>Coniochaeta</taxon>
    </lineage>
</organism>
<accession>A0A420XWN6</accession>
<proteinExistence type="predicted"/>
<sequence>MKQAWDQSLRLTAPRGATSSPVRSITVAIVSACRTPDQKGTRVQLKVISTLGVKSDEEDDNRPLGTVEKHCVVSEEDTDNGDASDAAACLENKNIAYLVDRHRAGQSAGRS</sequence>
<dbReference type="AlphaFoldDB" id="A0A420XWN6"/>
<evidence type="ECO:0000313" key="2">
    <source>
        <dbReference type="Proteomes" id="UP000275385"/>
    </source>
</evidence>
<comment type="caution">
    <text evidence="1">The sequence shown here is derived from an EMBL/GenBank/DDBJ whole genome shotgun (WGS) entry which is preliminary data.</text>
</comment>
<name>A0A420XWN6_9PEZI</name>
<dbReference type="EMBL" id="QVQW01000128">
    <property type="protein sequence ID" value="RKU39996.1"/>
    <property type="molecule type" value="Genomic_DNA"/>
</dbReference>
<reference evidence="1 2" key="1">
    <citation type="submission" date="2018-08" db="EMBL/GenBank/DDBJ databases">
        <title>Draft genome of the lignicolous fungus Coniochaeta pulveracea.</title>
        <authorList>
            <person name="Borstlap C.J."/>
            <person name="De Witt R.N."/>
            <person name="Botha A."/>
            <person name="Volschenk H."/>
        </authorList>
    </citation>
    <scope>NUCLEOTIDE SEQUENCE [LARGE SCALE GENOMIC DNA]</scope>
    <source>
        <strain evidence="1 2">CAB683</strain>
    </source>
</reference>
<dbReference type="Proteomes" id="UP000275385">
    <property type="component" value="Unassembled WGS sequence"/>
</dbReference>